<gene>
    <name evidence="8" type="ORF">Scep_000544</name>
</gene>
<proteinExistence type="inferred from homology"/>
<feature type="region of interest" description="Disordered" evidence="6">
    <location>
        <begin position="1"/>
        <end position="24"/>
    </location>
</feature>
<comment type="caution">
    <text evidence="8">The sequence shown here is derived from an EMBL/GenBank/DDBJ whole genome shotgun (WGS) entry which is preliminary data.</text>
</comment>
<feature type="transmembrane region" description="Helical" evidence="7">
    <location>
        <begin position="404"/>
        <end position="424"/>
    </location>
</feature>
<accession>A0AAP0Q344</accession>
<keyword evidence="9" id="KW-1185">Reference proteome</keyword>
<dbReference type="Pfam" id="PF00860">
    <property type="entry name" value="Xan_ur_permease"/>
    <property type="match status" value="1"/>
</dbReference>
<organism evidence="8 9">
    <name type="scientific">Stephania cephalantha</name>
    <dbReference type="NCBI Taxonomy" id="152367"/>
    <lineage>
        <taxon>Eukaryota</taxon>
        <taxon>Viridiplantae</taxon>
        <taxon>Streptophyta</taxon>
        <taxon>Embryophyta</taxon>
        <taxon>Tracheophyta</taxon>
        <taxon>Spermatophyta</taxon>
        <taxon>Magnoliopsida</taxon>
        <taxon>Ranunculales</taxon>
        <taxon>Menispermaceae</taxon>
        <taxon>Menispermoideae</taxon>
        <taxon>Cissampelideae</taxon>
        <taxon>Stephania</taxon>
    </lineage>
</organism>
<dbReference type="EMBL" id="JBBNAG010000001">
    <property type="protein sequence ID" value="KAK9165353.1"/>
    <property type="molecule type" value="Genomic_DNA"/>
</dbReference>
<feature type="transmembrane region" description="Helical" evidence="7">
    <location>
        <begin position="174"/>
        <end position="194"/>
    </location>
</feature>
<sequence>MGGKGGGAAGAGGDGGGGNPKIDEFQPHPVKLQLPGVEYCVSSSPWWPEAIVLGFQHYLVALGTIVLIPSVIVPLMGGGDEEKARLIQTLLFVTGLNTLLQTHFGTRLPVVMGGSSTYILPIVSIILARRYSVIVDPYLRFLRTMRGIQGAVIVASLFQIIVGFLGFWRNVVWLLSPLSAAPLVIMVGLGLYRLGFPKVSKCIEIGLPELVLVVFISLYLPRMLSSKRSIFERSAVLFSVAVVWAYAHILTVAGVYDNKPPKTQFSCRTDRSGLLGATPWIKVPTPFQWGRPTFEAGEAFAVMAASLVSLIESTGTFIAISRYGSATPIPPSILSRGVGWQGIGILLGGMFGTTGAAPSVENAGLLGMTRVGSRRVINISALFMLFFSILGKFGALFASIPLPIVAALYCILFAYVASAGLGLLQFCNLNSFRTKFILGISIFMGFSVPQYFIEHTIFSGHGPVHTGSRWFNDMVNVIFSSHATVAAIVAVFLDCTLHLGDPAIRRDSGYHWWEKFRYFKTDTNSEDFYSLPWGLTKYFPSI</sequence>
<dbReference type="Proteomes" id="UP001419268">
    <property type="component" value="Unassembled WGS sequence"/>
</dbReference>
<evidence type="ECO:0000313" key="9">
    <source>
        <dbReference type="Proteomes" id="UP001419268"/>
    </source>
</evidence>
<comment type="subcellular location">
    <subcellularLocation>
        <location evidence="1">Membrane</location>
        <topology evidence="1">Multi-pass membrane protein</topology>
    </subcellularLocation>
</comment>
<keyword evidence="4 7" id="KW-1133">Transmembrane helix</keyword>
<feature type="transmembrane region" description="Helical" evidence="7">
    <location>
        <begin position="436"/>
        <end position="453"/>
    </location>
</feature>
<keyword evidence="3 7" id="KW-0812">Transmembrane</keyword>
<keyword evidence="5 7" id="KW-0472">Membrane</keyword>
<comment type="similarity">
    <text evidence="2">Belongs to the nucleobase:cation symporter-2 (NCS2) (TC 2.A.40) family.</text>
</comment>
<dbReference type="GO" id="GO:0016020">
    <property type="term" value="C:membrane"/>
    <property type="evidence" value="ECO:0007669"/>
    <property type="project" value="UniProtKB-SubCell"/>
</dbReference>
<feature type="transmembrane region" description="Helical" evidence="7">
    <location>
        <begin position="148"/>
        <end position="168"/>
    </location>
</feature>
<evidence type="ECO:0000256" key="6">
    <source>
        <dbReference type="SAM" id="MobiDB-lite"/>
    </source>
</evidence>
<protein>
    <submittedName>
        <fullName evidence="8">Uncharacterized protein</fullName>
    </submittedName>
</protein>
<feature type="transmembrane region" description="Helical" evidence="7">
    <location>
        <begin position="86"/>
        <end position="104"/>
    </location>
</feature>
<evidence type="ECO:0000313" key="8">
    <source>
        <dbReference type="EMBL" id="KAK9165353.1"/>
    </source>
</evidence>
<evidence type="ECO:0000256" key="7">
    <source>
        <dbReference type="SAM" id="Phobius"/>
    </source>
</evidence>
<feature type="transmembrane region" description="Helical" evidence="7">
    <location>
        <begin position="110"/>
        <end position="128"/>
    </location>
</feature>
<dbReference type="PANTHER" id="PTHR11119">
    <property type="entry name" value="XANTHINE-URACIL / VITAMIN C PERMEASE FAMILY MEMBER"/>
    <property type="match status" value="1"/>
</dbReference>
<reference evidence="8 9" key="1">
    <citation type="submission" date="2024-01" db="EMBL/GenBank/DDBJ databases">
        <title>Genome assemblies of Stephania.</title>
        <authorList>
            <person name="Yang L."/>
        </authorList>
    </citation>
    <scope>NUCLEOTIDE SEQUENCE [LARGE SCALE GENOMIC DNA]</scope>
    <source>
        <strain evidence="8">JXDWG</strain>
        <tissue evidence="8">Leaf</tissue>
    </source>
</reference>
<feature type="transmembrane region" description="Helical" evidence="7">
    <location>
        <begin position="206"/>
        <end position="224"/>
    </location>
</feature>
<dbReference type="GO" id="GO:0022857">
    <property type="term" value="F:transmembrane transporter activity"/>
    <property type="evidence" value="ECO:0007669"/>
    <property type="project" value="InterPro"/>
</dbReference>
<name>A0AAP0Q344_9MAGN</name>
<feature type="transmembrane region" description="Helical" evidence="7">
    <location>
        <begin position="477"/>
        <end position="497"/>
    </location>
</feature>
<feature type="transmembrane region" description="Helical" evidence="7">
    <location>
        <begin position="236"/>
        <end position="256"/>
    </location>
</feature>
<evidence type="ECO:0000256" key="4">
    <source>
        <dbReference type="ARBA" id="ARBA00022989"/>
    </source>
</evidence>
<evidence type="ECO:0000256" key="1">
    <source>
        <dbReference type="ARBA" id="ARBA00004141"/>
    </source>
</evidence>
<evidence type="ECO:0000256" key="5">
    <source>
        <dbReference type="ARBA" id="ARBA00023136"/>
    </source>
</evidence>
<evidence type="ECO:0000256" key="3">
    <source>
        <dbReference type="ARBA" id="ARBA00022692"/>
    </source>
</evidence>
<dbReference type="NCBIfam" id="NF037981">
    <property type="entry name" value="NCS2_1"/>
    <property type="match status" value="1"/>
</dbReference>
<feature type="transmembrane region" description="Helical" evidence="7">
    <location>
        <begin position="55"/>
        <end position="74"/>
    </location>
</feature>
<evidence type="ECO:0000256" key="2">
    <source>
        <dbReference type="ARBA" id="ARBA00008821"/>
    </source>
</evidence>
<feature type="transmembrane region" description="Helical" evidence="7">
    <location>
        <begin position="376"/>
        <end position="398"/>
    </location>
</feature>
<dbReference type="InterPro" id="IPR006043">
    <property type="entry name" value="NCS2"/>
</dbReference>
<dbReference type="AlphaFoldDB" id="A0AAP0Q344"/>
<feature type="compositionally biased region" description="Gly residues" evidence="6">
    <location>
        <begin position="1"/>
        <end position="19"/>
    </location>
</feature>